<dbReference type="SUPFAM" id="SSF47336">
    <property type="entry name" value="ACP-like"/>
    <property type="match status" value="1"/>
</dbReference>
<keyword evidence="6" id="KW-1185">Reference proteome</keyword>
<organism evidence="5 6">
    <name type="scientific">Streptomyces albiaxialis</name>
    <dbReference type="NCBI Taxonomy" id="329523"/>
    <lineage>
        <taxon>Bacteria</taxon>
        <taxon>Bacillati</taxon>
        <taxon>Actinomycetota</taxon>
        <taxon>Actinomycetes</taxon>
        <taxon>Kitasatosporales</taxon>
        <taxon>Streptomycetaceae</taxon>
        <taxon>Streptomyces</taxon>
    </lineage>
</organism>
<comment type="caution">
    <text evidence="5">The sequence shown here is derived from an EMBL/GenBank/DDBJ whole genome shotgun (WGS) entry which is preliminary data.</text>
</comment>
<dbReference type="InterPro" id="IPR009081">
    <property type="entry name" value="PP-bd_ACP"/>
</dbReference>
<evidence type="ECO:0000256" key="3">
    <source>
        <dbReference type="SAM" id="MobiDB-lite"/>
    </source>
</evidence>
<evidence type="ECO:0000256" key="2">
    <source>
        <dbReference type="ARBA" id="ARBA00022553"/>
    </source>
</evidence>
<accession>A0ABN2WG95</accession>
<name>A0ABN2WG95_9ACTN</name>
<dbReference type="InterPro" id="IPR036736">
    <property type="entry name" value="ACP-like_sf"/>
</dbReference>
<dbReference type="PROSITE" id="PS00012">
    <property type="entry name" value="PHOSPHOPANTETHEINE"/>
    <property type="match status" value="1"/>
</dbReference>
<dbReference type="RefSeq" id="WP_344532297.1">
    <property type="nucleotide sequence ID" value="NZ_BAAAPE010000014.1"/>
</dbReference>
<feature type="region of interest" description="Disordered" evidence="3">
    <location>
        <begin position="86"/>
        <end position="129"/>
    </location>
</feature>
<proteinExistence type="predicted"/>
<dbReference type="Proteomes" id="UP001500016">
    <property type="component" value="Unassembled WGS sequence"/>
</dbReference>
<dbReference type="Gene3D" id="1.10.1200.10">
    <property type="entry name" value="ACP-like"/>
    <property type="match status" value="1"/>
</dbReference>
<feature type="domain" description="Carrier" evidence="4">
    <location>
        <begin position="25"/>
        <end position="65"/>
    </location>
</feature>
<dbReference type="EMBL" id="BAAAPE010000014">
    <property type="protein sequence ID" value="GAA2091712.1"/>
    <property type="molecule type" value="Genomic_DNA"/>
</dbReference>
<evidence type="ECO:0000259" key="4">
    <source>
        <dbReference type="Pfam" id="PF00550"/>
    </source>
</evidence>
<evidence type="ECO:0000256" key="1">
    <source>
        <dbReference type="ARBA" id="ARBA00022450"/>
    </source>
</evidence>
<protein>
    <recommendedName>
        <fullName evidence="4">Carrier domain-containing protein</fullName>
    </recommendedName>
</protein>
<keyword evidence="1" id="KW-0596">Phosphopantetheine</keyword>
<evidence type="ECO:0000313" key="5">
    <source>
        <dbReference type="EMBL" id="GAA2091712.1"/>
    </source>
</evidence>
<dbReference type="Pfam" id="PF00550">
    <property type="entry name" value="PP-binding"/>
    <property type="match status" value="1"/>
</dbReference>
<evidence type="ECO:0000313" key="6">
    <source>
        <dbReference type="Proteomes" id="UP001500016"/>
    </source>
</evidence>
<dbReference type="InterPro" id="IPR006162">
    <property type="entry name" value="Ppantetheine_attach_site"/>
</dbReference>
<gene>
    <name evidence="5" type="ORF">GCM10009801_57810</name>
</gene>
<reference evidence="5 6" key="1">
    <citation type="journal article" date="2019" name="Int. J. Syst. Evol. Microbiol.">
        <title>The Global Catalogue of Microorganisms (GCM) 10K type strain sequencing project: providing services to taxonomists for standard genome sequencing and annotation.</title>
        <authorList>
            <consortium name="The Broad Institute Genomics Platform"/>
            <consortium name="The Broad Institute Genome Sequencing Center for Infectious Disease"/>
            <person name="Wu L."/>
            <person name="Ma J."/>
        </authorList>
    </citation>
    <scope>NUCLEOTIDE SEQUENCE [LARGE SCALE GENOMIC DNA]</scope>
    <source>
        <strain evidence="5 6">JCM 15478</strain>
    </source>
</reference>
<sequence length="129" mass="13618">MMSAVAVPWDAAFEEVVRAGLPLLKPTEELLPHTDLVACGLDSVGMMQTIARLEDSHGVTFPPGTMPPSAFANAGVLWGMVQVQRDRQDAEGVRPRRTARAAGRAGARGRAGRGGTAPWNGHGAIHTQP</sequence>
<keyword evidence="2" id="KW-0597">Phosphoprotein</keyword>